<reference evidence="1" key="1">
    <citation type="submission" date="2013-07" db="EMBL/GenBank/DDBJ databases">
        <title>The genome of Eucalyptus grandis.</title>
        <authorList>
            <person name="Schmutz J."/>
            <person name="Hayes R."/>
            <person name="Myburg A."/>
            <person name="Tuskan G."/>
            <person name="Grattapaglia D."/>
            <person name="Rokhsar D.S."/>
        </authorList>
    </citation>
    <scope>NUCLEOTIDE SEQUENCE</scope>
    <source>
        <tissue evidence="1">Leaf extractions</tissue>
    </source>
</reference>
<dbReference type="EMBL" id="KK198759">
    <property type="protein sequence ID" value="KCW63072.1"/>
    <property type="molecule type" value="Genomic_DNA"/>
</dbReference>
<dbReference type="GO" id="GO:0046872">
    <property type="term" value="F:metal ion binding"/>
    <property type="evidence" value="ECO:0007669"/>
    <property type="project" value="InterPro"/>
</dbReference>
<gene>
    <name evidence="1" type="ORF">EUGRSUZ_G00664</name>
</gene>
<protein>
    <submittedName>
        <fullName evidence="1">Uncharacterized protein</fullName>
    </submittedName>
</protein>
<sequence>MERRNRSWMEPRRPQGCYLRCHNSRRWRNDSWGCAASVKRIWENQVSAARVNLTTETAIVWPVSEAKAIPNWQKELGINTCKSLRQIVAQV</sequence>
<dbReference type="STRING" id="71139.A0A059BA18"/>
<evidence type="ECO:0000313" key="1">
    <source>
        <dbReference type="EMBL" id="KCW63072.1"/>
    </source>
</evidence>
<dbReference type="AlphaFoldDB" id="A0A059BA18"/>
<organism evidence="1">
    <name type="scientific">Eucalyptus grandis</name>
    <name type="common">Flooded gum</name>
    <dbReference type="NCBI Taxonomy" id="71139"/>
    <lineage>
        <taxon>Eukaryota</taxon>
        <taxon>Viridiplantae</taxon>
        <taxon>Streptophyta</taxon>
        <taxon>Embryophyta</taxon>
        <taxon>Tracheophyta</taxon>
        <taxon>Spermatophyta</taxon>
        <taxon>Magnoliopsida</taxon>
        <taxon>eudicotyledons</taxon>
        <taxon>Gunneridae</taxon>
        <taxon>Pentapetalae</taxon>
        <taxon>rosids</taxon>
        <taxon>malvids</taxon>
        <taxon>Myrtales</taxon>
        <taxon>Myrtaceae</taxon>
        <taxon>Myrtoideae</taxon>
        <taxon>Eucalypteae</taxon>
        <taxon>Eucalyptus</taxon>
    </lineage>
</organism>
<accession>A0A059BA18</accession>
<dbReference type="CDD" id="cd00371">
    <property type="entry name" value="HMA"/>
    <property type="match status" value="1"/>
</dbReference>
<proteinExistence type="predicted"/>
<name>A0A059BA18_EUCGR</name>
<dbReference type="Gramene" id="KCW63072">
    <property type="protein sequence ID" value="KCW63072"/>
    <property type="gene ID" value="EUGRSUZ_G00664"/>
</dbReference>
<dbReference type="InParanoid" id="A0A059BA18"/>
<dbReference type="InterPro" id="IPR006121">
    <property type="entry name" value="HMA_dom"/>
</dbReference>